<evidence type="ECO:0000313" key="2">
    <source>
        <dbReference type="Proteomes" id="UP000653454"/>
    </source>
</evidence>
<name>A0A8S4GFH5_PLUXY</name>
<dbReference type="EMBL" id="CAJHNJ030000388">
    <property type="protein sequence ID" value="CAG9137682.1"/>
    <property type="molecule type" value="Genomic_DNA"/>
</dbReference>
<dbReference type="AlphaFoldDB" id="A0A8S4GFH5"/>
<evidence type="ECO:0000313" key="1">
    <source>
        <dbReference type="EMBL" id="CAG9137682.1"/>
    </source>
</evidence>
<dbReference type="Proteomes" id="UP000653454">
    <property type="component" value="Unassembled WGS sequence"/>
</dbReference>
<gene>
    <name evidence="1" type="ORF">PLXY2_LOCUS15934</name>
</gene>
<protein>
    <submittedName>
        <fullName evidence="1">(diamondback moth) hypothetical protein</fullName>
    </submittedName>
</protein>
<reference evidence="1" key="1">
    <citation type="submission" date="2020-11" db="EMBL/GenBank/DDBJ databases">
        <authorList>
            <person name="Whiteford S."/>
        </authorList>
    </citation>
    <scope>NUCLEOTIDE SEQUENCE</scope>
</reference>
<organism evidence="1 2">
    <name type="scientific">Plutella xylostella</name>
    <name type="common">Diamondback moth</name>
    <name type="synonym">Plutella maculipennis</name>
    <dbReference type="NCBI Taxonomy" id="51655"/>
    <lineage>
        <taxon>Eukaryota</taxon>
        <taxon>Metazoa</taxon>
        <taxon>Ecdysozoa</taxon>
        <taxon>Arthropoda</taxon>
        <taxon>Hexapoda</taxon>
        <taxon>Insecta</taxon>
        <taxon>Pterygota</taxon>
        <taxon>Neoptera</taxon>
        <taxon>Endopterygota</taxon>
        <taxon>Lepidoptera</taxon>
        <taxon>Glossata</taxon>
        <taxon>Ditrysia</taxon>
        <taxon>Yponomeutoidea</taxon>
        <taxon>Plutellidae</taxon>
        <taxon>Plutella</taxon>
    </lineage>
</organism>
<accession>A0A8S4GFH5</accession>
<comment type="caution">
    <text evidence="1">The sequence shown here is derived from an EMBL/GenBank/DDBJ whole genome shotgun (WGS) entry which is preliminary data.</text>
</comment>
<sequence>MFAEFFSSVYGTNSSEANAGVVTDCLRLVEKHADCMETVLLPILDYADTCYSDITEEQLNKLERLQNFCMRFIFGLRKYYHISEYLTKLNVVSGSKMADEIDIEEHDVMDSPALRVTFPDLSVAKSDHRLRHT</sequence>
<proteinExistence type="predicted"/>
<keyword evidence="2" id="KW-1185">Reference proteome</keyword>